<protein>
    <submittedName>
        <fullName evidence="2">Uncharacterized protein</fullName>
    </submittedName>
</protein>
<dbReference type="EnsemblMetazoa" id="CJA25786.1">
    <property type="protein sequence ID" value="CJA25786.1"/>
    <property type="gene ID" value="WBGene00181358"/>
</dbReference>
<accession>A0A8R1IBN1</accession>
<organism evidence="2 3">
    <name type="scientific">Caenorhabditis japonica</name>
    <dbReference type="NCBI Taxonomy" id="281687"/>
    <lineage>
        <taxon>Eukaryota</taxon>
        <taxon>Metazoa</taxon>
        <taxon>Ecdysozoa</taxon>
        <taxon>Nematoda</taxon>
        <taxon>Chromadorea</taxon>
        <taxon>Rhabditida</taxon>
        <taxon>Rhabditina</taxon>
        <taxon>Rhabditomorpha</taxon>
        <taxon>Rhabditoidea</taxon>
        <taxon>Rhabditidae</taxon>
        <taxon>Peloderinae</taxon>
        <taxon>Caenorhabditis</taxon>
    </lineage>
</organism>
<dbReference type="AlphaFoldDB" id="A0A8R1IBN1"/>
<evidence type="ECO:0000256" key="1">
    <source>
        <dbReference type="SAM" id="MobiDB-lite"/>
    </source>
</evidence>
<name>A0A8R1IBN1_CAEJA</name>
<sequence>MERANDSQQPTQPLLIRRPVIQYSPRPRLNPPVLIPVSSHQTDSMPILEKNTIIEQHPPEPSYNKNKTPIQIISRDSKKASTPRTGSETKNLKKVVKNTKRRIPTKNATKLVTNVNIIPPQATPRSSHSQLVPLSSSLTVPSNSKLREQTPPPPVPHPTDYDAYLYDTYFTASNYYPQDPVHSEGNDTNKKSYAVL</sequence>
<keyword evidence="3" id="KW-1185">Reference proteome</keyword>
<dbReference type="Proteomes" id="UP000005237">
    <property type="component" value="Unassembled WGS sequence"/>
</dbReference>
<feature type="region of interest" description="Disordered" evidence="1">
    <location>
        <begin position="119"/>
        <end position="157"/>
    </location>
</feature>
<reference evidence="3" key="1">
    <citation type="submission" date="2010-08" db="EMBL/GenBank/DDBJ databases">
        <authorList>
            <consortium name="Caenorhabditis japonica Sequencing Consortium"/>
            <person name="Wilson R.K."/>
        </authorList>
    </citation>
    <scope>NUCLEOTIDE SEQUENCE [LARGE SCALE GENOMIC DNA]</scope>
    <source>
        <strain evidence="3">DF5081</strain>
    </source>
</reference>
<feature type="compositionally biased region" description="Low complexity" evidence="1">
    <location>
        <begin position="126"/>
        <end position="144"/>
    </location>
</feature>
<evidence type="ECO:0000313" key="2">
    <source>
        <dbReference type="EnsemblMetazoa" id="CJA25786.1"/>
    </source>
</evidence>
<proteinExistence type="predicted"/>
<feature type="compositionally biased region" description="Polar residues" evidence="1">
    <location>
        <begin position="1"/>
        <end position="12"/>
    </location>
</feature>
<reference evidence="2" key="2">
    <citation type="submission" date="2022-06" db="UniProtKB">
        <authorList>
            <consortium name="EnsemblMetazoa"/>
        </authorList>
    </citation>
    <scope>IDENTIFICATION</scope>
    <source>
        <strain evidence="2">DF5081</strain>
    </source>
</reference>
<feature type="region of interest" description="Disordered" evidence="1">
    <location>
        <begin position="1"/>
        <end position="32"/>
    </location>
</feature>
<evidence type="ECO:0000313" key="3">
    <source>
        <dbReference type="Proteomes" id="UP000005237"/>
    </source>
</evidence>